<dbReference type="PANTHER" id="PTHR42879">
    <property type="entry name" value="3-OXOACYL-(ACYL-CARRIER-PROTEIN) REDUCTASE"/>
    <property type="match status" value="1"/>
</dbReference>
<dbReference type="Pfam" id="PF13561">
    <property type="entry name" value="adh_short_C2"/>
    <property type="match status" value="1"/>
</dbReference>
<dbReference type="Gene3D" id="3.40.50.720">
    <property type="entry name" value="NAD(P)-binding Rossmann-like Domain"/>
    <property type="match status" value="1"/>
</dbReference>
<sequence>MELCLKNKIAIVTGGSAGIGLESALLLVEEGAKVAICGRDITKLENAAKSIKEKTGSDVYFASKDVTKSEDCESFVSETVNHFGGIDILINNAGQSAVYSFEDVSEEMWKSDLDLKLFAAINCSKAAIPYMIDREGGAIINVTASIAKTAPASSLPTSVSRVAGMTLTNAMSKDLGKYNIRVNTVCIGQIRSEQIKRKWKRTHSDLTWEEFSELPDHKIPLGRIGDTREAANVIGFLVSDAASYVTGTSVNVDGGRGEAL</sequence>
<dbReference type="InterPro" id="IPR050259">
    <property type="entry name" value="SDR"/>
</dbReference>
<reference evidence="3 4" key="1">
    <citation type="submission" date="2017-08" db="EMBL/GenBank/DDBJ databases">
        <title>Virgibacillus indicus sp. nov. and Virgibacillus profoundi sp. nov, two moderately halophilic bacteria isolated from marine sediment by using the Microfluidic Streak Plate.</title>
        <authorList>
            <person name="Xu B."/>
            <person name="Hu B."/>
            <person name="Wang J."/>
            <person name="Zhu Y."/>
            <person name="Huang L."/>
            <person name="Du W."/>
            <person name="Huang Y."/>
        </authorList>
    </citation>
    <scope>NUCLEOTIDE SEQUENCE [LARGE SCALE GENOMIC DNA]</scope>
    <source>
        <strain evidence="3 4">IO3-P3-H5</strain>
    </source>
</reference>
<keyword evidence="4" id="KW-1185">Reference proteome</keyword>
<gene>
    <name evidence="3" type="ORF">CIL05_17370</name>
</gene>
<dbReference type="SUPFAM" id="SSF51735">
    <property type="entry name" value="NAD(P)-binding Rossmann-fold domains"/>
    <property type="match status" value="1"/>
</dbReference>
<dbReference type="OrthoDB" id="9803333at2"/>
<dbReference type="AlphaFoldDB" id="A0A2A2IBF2"/>
<comment type="caution">
    <text evidence="3">The sequence shown here is derived from an EMBL/GenBank/DDBJ whole genome shotgun (WGS) entry which is preliminary data.</text>
</comment>
<comment type="similarity">
    <text evidence="1">Belongs to the short-chain dehydrogenases/reductases (SDR) family.</text>
</comment>
<dbReference type="RefSeq" id="WP_095656819.1">
    <property type="nucleotide sequence ID" value="NZ_NPOA01000013.1"/>
</dbReference>
<dbReference type="PANTHER" id="PTHR42879:SF6">
    <property type="entry name" value="NADPH-DEPENDENT REDUCTASE BACG"/>
    <property type="match status" value="1"/>
</dbReference>
<protein>
    <submittedName>
        <fullName evidence="3">Short-chain dehydrogenase</fullName>
    </submittedName>
</protein>
<accession>A0A2A2IBF2</accession>
<dbReference type="GO" id="GO:0016491">
    <property type="term" value="F:oxidoreductase activity"/>
    <property type="evidence" value="ECO:0007669"/>
    <property type="project" value="UniProtKB-KW"/>
</dbReference>
<evidence type="ECO:0000256" key="1">
    <source>
        <dbReference type="ARBA" id="ARBA00006484"/>
    </source>
</evidence>
<name>A0A2A2IBF2_9BACI</name>
<organism evidence="3 4">
    <name type="scientific">Virgibacillus profundi</name>
    <dbReference type="NCBI Taxonomy" id="2024555"/>
    <lineage>
        <taxon>Bacteria</taxon>
        <taxon>Bacillati</taxon>
        <taxon>Bacillota</taxon>
        <taxon>Bacilli</taxon>
        <taxon>Bacillales</taxon>
        <taxon>Bacillaceae</taxon>
        <taxon>Virgibacillus</taxon>
    </lineage>
</organism>
<dbReference type="PRINTS" id="PR00081">
    <property type="entry name" value="GDHRDH"/>
</dbReference>
<evidence type="ECO:0000313" key="4">
    <source>
        <dbReference type="Proteomes" id="UP000218887"/>
    </source>
</evidence>
<dbReference type="GO" id="GO:0008206">
    <property type="term" value="P:bile acid metabolic process"/>
    <property type="evidence" value="ECO:0007669"/>
    <property type="project" value="UniProtKB-ARBA"/>
</dbReference>
<dbReference type="InterPro" id="IPR002347">
    <property type="entry name" value="SDR_fam"/>
</dbReference>
<evidence type="ECO:0000313" key="3">
    <source>
        <dbReference type="EMBL" id="PAV28403.1"/>
    </source>
</evidence>
<keyword evidence="2" id="KW-0560">Oxidoreductase</keyword>
<proteinExistence type="inferred from homology"/>
<evidence type="ECO:0000256" key="2">
    <source>
        <dbReference type="ARBA" id="ARBA00023002"/>
    </source>
</evidence>
<dbReference type="InterPro" id="IPR036291">
    <property type="entry name" value="NAD(P)-bd_dom_sf"/>
</dbReference>
<dbReference type="Proteomes" id="UP000218887">
    <property type="component" value="Unassembled WGS sequence"/>
</dbReference>
<dbReference type="FunFam" id="3.40.50.720:FF:000084">
    <property type="entry name" value="Short-chain dehydrogenase reductase"/>
    <property type="match status" value="1"/>
</dbReference>
<dbReference type="EMBL" id="NPOA01000013">
    <property type="protein sequence ID" value="PAV28403.1"/>
    <property type="molecule type" value="Genomic_DNA"/>
</dbReference>
<dbReference type="PRINTS" id="PR00080">
    <property type="entry name" value="SDRFAMILY"/>
</dbReference>